<dbReference type="RefSeq" id="WP_129315267.1">
    <property type="nucleotide sequence ID" value="NZ_NOIQ01000005.1"/>
</dbReference>
<dbReference type="AlphaFoldDB" id="A0A7K1LK71"/>
<feature type="transmembrane region" description="Helical" evidence="7">
    <location>
        <begin position="197"/>
        <end position="217"/>
    </location>
</feature>
<feature type="transmembrane region" description="Helical" evidence="7">
    <location>
        <begin position="321"/>
        <end position="341"/>
    </location>
</feature>
<dbReference type="PANTHER" id="PTHR30250:SF11">
    <property type="entry name" value="O-ANTIGEN TRANSPORTER-RELATED"/>
    <property type="match status" value="1"/>
</dbReference>
<evidence type="ECO:0000256" key="2">
    <source>
        <dbReference type="ARBA" id="ARBA00022475"/>
    </source>
</evidence>
<keyword evidence="4 7" id="KW-1133">Transmembrane helix</keyword>
<feature type="transmembrane region" description="Helical" evidence="7">
    <location>
        <begin position="31"/>
        <end position="52"/>
    </location>
</feature>
<evidence type="ECO:0000256" key="4">
    <source>
        <dbReference type="ARBA" id="ARBA00022989"/>
    </source>
</evidence>
<feature type="compositionally biased region" description="Polar residues" evidence="6">
    <location>
        <begin position="13"/>
        <end position="24"/>
    </location>
</feature>
<evidence type="ECO:0000313" key="8">
    <source>
        <dbReference type="EMBL" id="MUN55525.1"/>
    </source>
</evidence>
<organism evidence="8 9">
    <name type="scientific">Rothia koreensis</name>
    <dbReference type="NCBI Taxonomy" id="592378"/>
    <lineage>
        <taxon>Bacteria</taxon>
        <taxon>Bacillati</taxon>
        <taxon>Actinomycetota</taxon>
        <taxon>Actinomycetes</taxon>
        <taxon>Micrococcales</taxon>
        <taxon>Micrococcaceae</taxon>
        <taxon>Rothia</taxon>
    </lineage>
</organism>
<dbReference type="GO" id="GO:0005886">
    <property type="term" value="C:plasma membrane"/>
    <property type="evidence" value="ECO:0007669"/>
    <property type="project" value="UniProtKB-SubCell"/>
</dbReference>
<dbReference type="OrthoDB" id="3320002at2"/>
<dbReference type="InterPro" id="IPR050833">
    <property type="entry name" value="Poly_Biosynth_Transport"/>
</dbReference>
<evidence type="ECO:0000256" key="3">
    <source>
        <dbReference type="ARBA" id="ARBA00022692"/>
    </source>
</evidence>
<feature type="transmembrane region" description="Helical" evidence="7">
    <location>
        <begin position="389"/>
        <end position="414"/>
    </location>
</feature>
<evidence type="ECO:0000256" key="7">
    <source>
        <dbReference type="SAM" id="Phobius"/>
    </source>
</evidence>
<dbReference type="InterPro" id="IPR002797">
    <property type="entry name" value="Polysacc_synth"/>
</dbReference>
<comment type="subcellular location">
    <subcellularLocation>
        <location evidence="1">Cell membrane</location>
        <topology evidence="1">Multi-pass membrane protein</topology>
    </subcellularLocation>
</comment>
<reference evidence="8 9" key="1">
    <citation type="submission" date="2019-12" db="EMBL/GenBank/DDBJ databases">
        <authorList>
            <person name="Li J."/>
            <person name="Shi Y."/>
            <person name="Xu G."/>
            <person name="Xiao D."/>
            <person name="Ran X."/>
        </authorList>
    </citation>
    <scope>NUCLEOTIDE SEQUENCE [LARGE SCALE GENOMIC DNA]</scope>
    <source>
        <strain evidence="8 9">JCM 15915</strain>
    </source>
</reference>
<dbReference type="EMBL" id="WOGT01000006">
    <property type="protein sequence ID" value="MUN55525.1"/>
    <property type="molecule type" value="Genomic_DNA"/>
</dbReference>
<gene>
    <name evidence="8" type="ORF">GMA10_09935</name>
</gene>
<keyword evidence="5 7" id="KW-0472">Membrane</keyword>
<keyword evidence="9" id="KW-1185">Reference proteome</keyword>
<evidence type="ECO:0000256" key="6">
    <source>
        <dbReference type="SAM" id="MobiDB-lite"/>
    </source>
</evidence>
<feature type="region of interest" description="Disordered" evidence="6">
    <location>
        <begin position="1"/>
        <end position="24"/>
    </location>
</feature>
<dbReference type="Pfam" id="PF01943">
    <property type="entry name" value="Polysacc_synt"/>
    <property type="match status" value="1"/>
</dbReference>
<feature type="transmembrane region" description="Helical" evidence="7">
    <location>
        <begin position="64"/>
        <end position="91"/>
    </location>
</feature>
<feature type="transmembrane region" description="Helical" evidence="7">
    <location>
        <begin position="137"/>
        <end position="160"/>
    </location>
</feature>
<name>A0A7K1LK71_9MICC</name>
<comment type="caution">
    <text evidence="8">The sequence shown here is derived from an EMBL/GenBank/DDBJ whole genome shotgun (WGS) entry which is preliminary data.</text>
</comment>
<proteinExistence type="predicted"/>
<feature type="transmembrane region" description="Helical" evidence="7">
    <location>
        <begin position="103"/>
        <end position="125"/>
    </location>
</feature>
<evidence type="ECO:0000256" key="1">
    <source>
        <dbReference type="ARBA" id="ARBA00004651"/>
    </source>
</evidence>
<feature type="transmembrane region" description="Helical" evidence="7">
    <location>
        <begin position="172"/>
        <end position="191"/>
    </location>
</feature>
<dbReference type="PANTHER" id="PTHR30250">
    <property type="entry name" value="PST FAMILY PREDICTED COLANIC ACID TRANSPORTER"/>
    <property type="match status" value="1"/>
</dbReference>
<evidence type="ECO:0000313" key="9">
    <source>
        <dbReference type="Proteomes" id="UP000462152"/>
    </source>
</evidence>
<keyword evidence="2" id="KW-1003">Cell membrane</keyword>
<feature type="transmembrane region" description="Helical" evidence="7">
    <location>
        <begin position="353"/>
        <end position="377"/>
    </location>
</feature>
<accession>A0A7K1LK71</accession>
<keyword evidence="3 7" id="KW-0812">Transmembrane</keyword>
<protein>
    <submittedName>
        <fullName evidence="8">Oligosaccharide flippase family protein</fullName>
    </submittedName>
</protein>
<feature type="transmembrane region" description="Helical" evidence="7">
    <location>
        <begin position="434"/>
        <end position="454"/>
    </location>
</feature>
<dbReference type="Proteomes" id="UP000462152">
    <property type="component" value="Unassembled WGS sequence"/>
</dbReference>
<sequence length="468" mass="49027">MSEPESVEGPVQGPSTKTESANRPTSMGSGLFYSLLSNLLAPVAGLAIAPILSNGLGEAGRGALGGVTSIVLVASSAGAFGMPEALTFFAARYVRRHRSVLRLALWTLLSLGALCALAVWALSPFLSSGHGEEYRELLLLTSVALVPNMLILIPRAFVAATNQWKFQALEQGLFSVLRLVALVALLGTGHLTVLTAVIVTLASPVLGALVYLPVLWGQRARGDLLSREEPQRVGEMWAYGSKVWLGSLSGIVLSRIDQTVMIRLTTLEQQGLYAVAVTIGEIPSVLSNAFRNVVFAADAADTGDDATSEHADRRLTAMARITVMLTVLTSVPIAATSFLWVGPIFGAEFSSSIPMLLVLLAAAVVGAPGSVAGAGLSGRGRPDLRSRSMAIGAVFNLAVLFGLTSVLGGMGAALSTLVGNAVAGNLNIYYLRRHFGFSFGAFYAVSRGDAMMLAKAAGKILRRMGVTR</sequence>
<evidence type="ECO:0000256" key="5">
    <source>
        <dbReference type="ARBA" id="ARBA00023136"/>
    </source>
</evidence>